<organism evidence="1 2">
    <name type="scientific">Collimonas arenae</name>
    <dbReference type="NCBI Taxonomy" id="279058"/>
    <lineage>
        <taxon>Bacteria</taxon>
        <taxon>Pseudomonadati</taxon>
        <taxon>Pseudomonadota</taxon>
        <taxon>Betaproteobacteria</taxon>
        <taxon>Burkholderiales</taxon>
        <taxon>Oxalobacteraceae</taxon>
        <taxon>Collimonas</taxon>
    </lineage>
</organism>
<reference evidence="1 2" key="1">
    <citation type="submission" date="2015-11" db="EMBL/GenBank/DDBJ databases">
        <title>Exploring the genomic traits of fungus-feeding bacterial genus Collimonas.</title>
        <authorList>
            <person name="Song C."/>
            <person name="Schmidt R."/>
            <person name="de Jager V."/>
            <person name="Krzyzanowska D."/>
            <person name="Jongedijk E."/>
            <person name="Cankar K."/>
            <person name="Beekwilder J."/>
            <person name="van Veen A."/>
            <person name="de Boer W."/>
            <person name="van Veen J.A."/>
            <person name="Garbeva P."/>
        </authorList>
    </citation>
    <scope>NUCLEOTIDE SEQUENCE [LARGE SCALE GENOMIC DNA]</scope>
    <source>
        <strain evidence="1 2">Ter282</strain>
    </source>
</reference>
<dbReference type="PATRIC" id="fig|279058.18.peg.3816"/>
<evidence type="ECO:0000313" key="1">
    <source>
        <dbReference type="EMBL" id="AMP11546.1"/>
    </source>
</evidence>
<protein>
    <submittedName>
        <fullName evidence="1">Uncharacterized protein</fullName>
    </submittedName>
</protein>
<accession>A0A127QNI1</accession>
<dbReference type="AlphaFoldDB" id="A0A127QNI1"/>
<gene>
    <name evidence="1" type="ORF">CAter282_3873</name>
</gene>
<keyword evidence="2" id="KW-1185">Reference proteome</keyword>
<dbReference type="Proteomes" id="UP000071778">
    <property type="component" value="Chromosome"/>
</dbReference>
<proteinExistence type="predicted"/>
<sequence length="38" mass="4272">MLSAMLVFLLWYPGYLALANGVRDIYMLLLLVDVTLGL</sequence>
<name>A0A127QNI1_9BURK</name>
<evidence type="ECO:0000313" key="2">
    <source>
        <dbReference type="Proteomes" id="UP000071778"/>
    </source>
</evidence>
<dbReference type="EMBL" id="CP013235">
    <property type="protein sequence ID" value="AMP11546.1"/>
    <property type="molecule type" value="Genomic_DNA"/>
</dbReference>